<dbReference type="InterPro" id="IPR011041">
    <property type="entry name" value="Quinoprot_gluc/sorb_DH_b-prop"/>
</dbReference>
<evidence type="ECO:0000259" key="2">
    <source>
        <dbReference type="Pfam" id="PF07995"/>
    </source>
</evidence>
<sequence>MKKISKTILIAAVIVVFIMIGTAVINRKNIFRQFYKPTPTMTQEGVKISDGETQVKKTEKKDFEIIAENLQIPWEIAFLPDGDLLVTERPGTLKRIGKEKQTYPVEGVEHIGEGGLLGMALHPEFPDNRWIYLYLTAKAGNSFKNKVERYRFLDDRLFEKEIIIDNIPGAIYHDGGRIAFDAYGYLHITTGDAGNSDLAQNINSLAGKILRVKDDGSIPPDNPFGNAMYSIGHRNPQGLAWDNKGRLWATEHGRSGLVSGLDELNLIEKRANYGWPIIQGDEEKQGMKTPIINSGPNETWAPAGAIYLNERIFFTGLRGESLYEAKIFPDGKVEYLKAHFREEFGRLRAIQKGPDGYLYFTTSNTDGRGAPHLNDDKIIRINPEIFF</sequence>
<keyword evidence="1" id="KW-0472">Membrane</keyword>
<feature type="domain" description="Glucose/Sorbosone dehydrogenase" evidence="2">
    <location>
        <begin position="70"/>
        <end position="368"/>
    </location>
</feature>
<comment type="caution">
    <text evidence="3">The sequence shown here is derived from an EMBL/GenBank/DDBJ whole genome shotgun (WGS) entry which is preliminary data.</text>
</comment>
<gene>
    <name evidence="3" type="ORF">A3E90_00280</name>
</gene>
<dbReference type="Proteomes" id="UP000177247">
    <property type="component" value="Unassembled WGS sequence"/>
</dbReference>
<dbReference type="Pfam" id="PF07995">
    <property type="entry name" value="GSDH"/>
    <property type="match status" value="1"/>
</dbReference>
<keyword evidence="1" id="KW-0812">Transmembrane</keyword>
<organism evidence="3 4">
    <name type="scientific">Candidatus Portnoybacteria bacterium RIFCSPHIGHO2_12_FULL_40_11</name>
    <dbReference type="NCBI Taxonomy" id="1801998"/>
    <lineage>
        <taxon>Bacteria</taxon>
        <taxon>Candidatus Portnoyibacteriota</taxon>
    </lineage>
</organism>
<evidence type="ECO:0000313" key="4">
    <source>
        <dbReference type="Proteomes" id="UP000177247"/>
    </source>
</evidence>
<feature type="transmembrane region" description="Helical" evidence="1">
    <location>
        <begin position="7"/>
        <end position="25"/>
    </location>
</feature>
<dbReference type="AlphaFoldDB" id="A0A1G2FI92"/>
<dbReference type="InterPro" id="IPR012938">
    <property type="entry name" value="Glc/Sorbosone_DH"/>
</dbReference>
<dbReference type="Gene3D" id="2.120.10.30">
    <property type="entry name" value="TolB, C-terminal domain"/>
    <property type="match status" value="1"/>
</dbReference>
<dbReference type="PANTHER" id="PTHR19328:SF13">
    <property type="entry name" value="HIPL1 PROTEIN"/>
    <property type="match status" value="1"/>
</dbReference>
<keyword evidence="1" id="KW-1133">Transmembrane helix</keyword>
<proteinExistence type="predicted"/>
<evidence type="ECO:0000313" key="3">
    <source>
        <dbReference type="EMBL" id="OGZ37557.1"/>
    </source>
</evidence>
<dbReference type="EMBL" id="MHNC01000055">
    <property type="protein sequence ID" value="OGZ37557.1"/>
    <property type="molecule type" value="Genomic_DNA"/>
</dbReference>
<dbReference type="SUPFAM" id="SSF50952">
    <property type="entry name" value="Soluble quinoprotein glucose dehydrogenase"/>
    <property type="match status" value="1"/>
</dbReference>
<name>A0A1G2FI92_9BACT</name>
<dbReference type="InterPro" id="IPR011042">
    <property type="entry name" value="6-blade_b-propeller_TolB-like"/>
</dbReference>
<reference evidence="3 4" key="1">
    <citation type="journal article" date="2016" name="Nat. Commun.">
        <title>Thousands of microbial genomes shed light on interconnected biogeochemical processes in an aquifer system.</title>
        <authorList>
            <person name="Anantharaman K."/>
            <person name="Brown C.T."/>
            <person name="Hug L.A."/>
            <person name="Sharon I."/>
            <person name="Castelle C.J."/>
            <person name="Probst A.J."/>
            <person name="Thomas B.C."/>
            <person name="Singh A."/>
            <person name="Wilkins M.J."/>
            <person name="Karaoz U."/>
            <person name="Brodie E.L."/>
            <person name="Williams K.H."/>
            <person name="Hubbard S.S."/>
            <person name="Banfield J.F."/>
        </authorList>
    </citation>
    <scope>NUCLEOTIDE SEQUENCE [LARGE SCALE GENOMIC DNA]</scope>
</reference>
<evidence type="ECO:0000256" key="1">
    <source>
        <dbReference type="SAM" id="Phobius"/>
    </source>
</evidence>
<accession>A0A1G2FI92</accession>
<dbReference type="PANTHER" id="PTHR19328">
    <property type="entry name" value="HEDGEHOG-INTERACTING PROTEIN"/>
    <property type="match status" value="1"/>
</dbReference>
<protein>
    <recommendedName>
        <fullName evidence="2">Glucose/Sorbosone dehydrogenase domain-containing protein</fullName>
    </recommendedName>
</protein>